<dbReference type="AlphaFoldDB" id="A0A820PLJ9"/>
<gene>
    <name evidence="1" type="ORF">FME351_LOCUS32358</name>
    <name evidence="2" type="ORF">TSG867_LOCUS13283</name>
</gene>
<dbReference type="Proteomes" id="UP000663862">
    <property type="component" value="Unassembled WGS sequence"/>
</dbReference>
<dbReference type="Proteomes" id="UP000663869">
    <property type="component" value="Unassembled WGS sequence"/>
</dbReference>
<proteinExistence type="predicted"/>
<sequence length="259" mass="30481">MEQLPNGQFFERISPYVENQIHLLSLKDQCQLYLFNEFFEQQTPASKAIPTHRSLKLNKNKEQPYQKTLNKIKSVFQLQKNLRYLTLIDDRSPSTYDTISLDDEDRSPVRIGFHFERLSAEFCINLTELRLFVYFDTCQTLEQIILNRYLSTNLTHLTLVPQFRPISFTSHGRRRLQHIEDSGLFHSDVASVERINVNTKWEFRIPFKLRHLVEFCLQVLSATPNLKILYLYDGSSKGMISILKFLLISQFKNLTSLIV</sequence>
<reference evidence="2" key="1">
    <citation type="submission" date="2021-02" db="EMBL/GenBank/DDBJ databases">
        <authorList>
            <person name="Nowell W R."/>
        </authorList>
    </citation>
    <scope>NUCLEOTIDE SEQUENCE</scope>
</reference>
<evidence type="ECO:0000313" key="1">
    <source>
        <dbReference type="EMBL" id="CAF3778239.1"/>
    </source>
</evidence>
<evidence type="ECO:0000313" key="2">
    <source>
        <dbReference type="EMBL" id="CAF4405094.1"/>
    </source>
</evidence>
<name>A0A820PLJ9_9BILA</name>
<accession>A0A820PLJ9</accession>
<organism evidence="2 3">
    <name type="scientific">Rotaria socialis</name>
    <dbReference type="NCBI Taxonomy" id="392032"/>
    <lineage>
        <taxon>Eukaryota</taxon>
        <taxon>Metazoa</taxon>
        <taxon>Spiralia</taxon>
        <taxon>Gnathifera</taxon>
        <taxon>Rotifera</taxon>
        <taxon>Eurotatoria</taxon>
        <taxon>Bdelloidea</taxon>
        <taxon>Philodinida</taxon>
        <taxon>Philodinidae</taxon>
        <taxon>Rotaria</taxon>
    </lineage>
</organism>
<evidence type="ECO:0000313" key="3">
    <source>
        <dbReference type="Proteomes" id="UP000663862"/>
    </source>
</evidence>
<comment type="caution">
    <text evidence="2">The sequence shown here is derived from an EMBL/GenBank/DDBJ whole genome shotgun (WGS) entry which is preliminary data.</text>
</comment>
<protein>
    <submittedName>
        <fullName evidence="2">Uncharacterized protein</fullName>
    </submittedName>
</protein>
<dbReference type="EMBL" id="CAJNYU010004618">
    <property type="protein sequence ID" value="CAF3778239.1"/>
    <property type="molecule type" value="Genomic_DNA"/>
</dbReference>
<dbReference type="EMBL" id="CAJOBQ010000701">
    <property type="protein sequence ID" value="CAF4405094.1"/>
    <property type="molecule type" value="Genomic_DNA"/>
</dbReference>